<name>A0A5B9PD98_9BACT</name>
<gene>
    <name evidence="1" type="ORF">MFFC18_29620</name>
</gene>
<accession>A0A5B9PD98</accession>
<keyword evidence="2" id="KW-1185">Reference proteome</keyword>
<dbReference type="Proteomes" id="UP000322214">
    <property type="component" value="Chromosome"/>
</dbReference>
<dbReference type="Pfam" id="PF07585">
    <property type="entry name" value="BBP7"/>
    <property type="match status" value="1"/>
</dbReference>
<sequence>MKKQKLQQFAKFAAISIIGAFPVLGLSEISAQQPSLMPPIVQGTPSSARPDVDYSYSSGMSKPLAPARMAENSGIVPPIISGNPIGVGVAAGTSQSNPANGLLAPIGSGIKQVAGRVEPALVGRAFSPAKMPVLAQEISQPGIGVPAIQIPSPMSIAPTSPRNMSVLPGAGMDASMQAAPVISGSLVSPGMPQSIMDSGSMTVAPGYFEAGPVVDAIPMESVVAGCGSCGDSSCDTCGPNGSYNPNQINCDYGTYGSVSAARRYAYLEMLYLTREDGNITNSNFNPLGEFDFNPGWRITLGQRPDMTQGREISYFGTAGIEASQTTNNAENRLNALFVTGGGLISDDLSAFNGASQHIQFKETSVHSIELNRVRWGWDVLKSFVGWRYVYMDDKYQLDSTAPNRDIFGNVAPGFETGQYRIDTINHMLGAHIGAELFYDIGYRFSLSGLSKFGAYANINKVDNFLQNGGTTLLDTEDNNANISTTYELQLMAHYQIRQTARLRFGYNGMFLGNVATVADNFSPFVSPFTGFSGSDDDDAFVHGFSLGLEIYR</sequence>
<reference evidence="1 2" key="1">
    <citation type="submission" date="2019-08" db="EMBL/GenBank/DDBJ databases">
        <title>Deep-cultivation of Planctomycetes and their phenomic and genomic characterization uncovers novel biology.</title>
        <authorList>
            <person name="Wiegand S."/>
            <person name="Jogler M."/>
            <person name="Boedeker C."/>
            <person name="Pinto D."/>
            <person name="Vollmers J."/>
            <person name="Rivas-Marin E."/>
            <person name="Kohn T."/>
            <person name="Peeters S.H."/>
            <person name="Heuer A."/>
            <person name="Rast P."/>
            <person name="Oberbeckmann S."/>
            <person name="Bunk B."/>
            <person name="Jeske O."/>
            <person name="Meyerdierks A."/>
            <person name="Storesund J.E."/>
            <person name="Kallscheuer N."/>
            <person name="Luecker S."/>
            <person name="Lage O.M."/>
            <person name="Pohl T."/>
            <person name="Merkel B.J."/>
            <person name="Hornburger P."/>
            <person name="Mueller R.-W."/>
            <person name="Bruemmer F."/>
            <person name="Labrenz M."/>
            <person name="Spormann A.M."/>
            <person name="Op den Camp H."/>
            <person name="Overmann J."/>
            <person name="Amann R."/>
            <person name="Jetten M.S.M."/>
            <person name="Mascher T."/>
            <person name="Medema M.H."/>
            <person name="Devos D.P."/>
            <person name="Kaster A.-K."/>
            <person name="Ovreas L."/>
            <person name="Rohde M."/>
            <person name="Galperin M.Y."/>
            <person name="Jogler C."/>
        </authorList>
    </citation>
    <scope>NUCLEOTIDE SEQUENCE [LARGE SCALE GENOMIC DNA]</scope>
    <source>
        <strain evidence="1 2">FC18</strain>
    </source>
</reference>
<dbReference type="InterPro" id="IPR053724">
    <property type="entry name" value="OMP_A26_sf"/>
</dbReference>
<dbReference type="AlphaFoldDB" id="A0A5B9PD98"/>
<dbReference type="InterPro" id="IPR011446">
    <property type="entry name" value="BBP7"/>
</dbReference>
<evidence type="ECO:0000313" key="2">
    <source>
        <dbReference type="Proteomes" id="UP000322214"/>
    </source>
</evidence>
<proteinExistence type="predicted"/>
<dbReference type="EMBL" id="CP042912">
    <property type="protein sequence ID" value="QEG23070.1"/>
    <property type="molecule type" value="Genomic_DNA"/>
</dbReference>
<dbReference type="KEGG" id="mff:MFFC18_29620"/>
<dbReference type="RefSeq" id="WP_075086006.1">
    <property type="nucleotide sequence ID" value="NZ_CP042912.1"/>
</dbReference>
<dbReference type="OrthoDB" id="264439at2"/>
<protein>
    <submittedName>
        <fullName evidence="1">Uncharacterized protein</fullName>
    </submittedName>
</protein>
<dbReference type="Gene3D" id="2.40.128.90">
    <property type="entry name" value="OMPT-like"/>
    <property type="match status" value="1"/>
</dbReference>
<evidence type="ECO:0000313" key="1">
    <source>
        <dbReference type="EMBL" id="QEG23070.1"/>
    </source>
</evidence>
<organism evidence="1 2">
    <name type="scientific">Mariniblastus fucicola</name>
    <dbReference type="NCBI Taxonomy" id="980251"/>
    <lineage>
        <taxon>Bacteria</taxon>
        <taxon>Pseudomonadati</taxon>
        <taxon>Planctomycetota</taxon>
        <taxon>Planctomycetia</taxon>
        <taxon>Pirellulales</taxon>
        <taxon>Pirellulaceae</taxon>
        <taxon>Mariniblastus</taxon>
    </lineage>
</organism>